<evidence type="ECO:0008006" key="3">
    <source>
        <dbReference type="Google" id="ProtNLM"/>
    </source>
</evidence>
<dbReference type="Gene3D" id="1.20.120.1550">
    <property type="entry name" value="Protein of unknown function DUF5063"/>
    <property type="match status" value="1"/>
</dbReference>
<name>A0ABQ2IHR5_9MICO</name>
<gene>
    <name evidence="1" type="ORF">GCM10009721_38370</name>
</gene>
<dbReference type="Pfam" id="PF16702">
    <property type="entry name" value="DUF5063"/>
    <property type="match status" value="1"/>
</dbReference>
<evidence type="ECO:0000313" key="2">
    <source>
        <dbReference type="Proteomes" id="UP000623461"/>
    </source>
</evidence>
<evidence type="ECO:0000313" key="1">
    <source>
        <dbReference type="EMBL" id="GGN07013.1"/>
    </source>
</evidence>
<sequence>MPSPSEPVEAFIEVARSYCELIEHVETLPRATVLDDLAVLLPRLLELVVRLPAVEPSDDVEADEVSYGEWRKRYVALNEILAGVGDYWTAAEVRGDQQPEVVNLPLADDLADIWHDLRAGLSLVGGPPTVDNAVWEWRFHFEIHWGRHAVEALRAVHAARSDSPRT</sequence>
<dbReference type="EMBL" id="BMNZ01000008">
    <property type="protein sequence ID" value="GGN07013.1"/>
    <property type="molecule type" value="Genomic_DNA"/>
</dbReference>
<accession>A0ABQ2IHR5</accession>
<protein>
    <recommendedName>
        <fullName evidence="3">DUF5063 domain-containing protein</fullName>
    </recommendedName>
</protein>
<comment type="caution">
    <text evidence="1">The sequence shown here is derived from an EMBL/GenBank/DDBJ whole genome shotgun (WGS) entry which is preliminary data.</text>
</comment>
<organism evidence="1 2">
    <name type="scientific">Terrabacter tumescens</name>
    <dbReference type="NCBI Taxonomy" id="60443"/>
    <lineage>
        <taxon>Bacteria</taxon>
        <taxon>Bacillati</taxon>
        <taxon>Actinomycetota</taxon>
        <taxon>Actinomycetes</taxon>
        <taxon>Micrococcales</taxon>
        <taxon>Intrasporangiaceae</taxon>
        <taxon>Terrabacter</taxon>
    </lineage>
</organism>
<dbReference type="RefSeq" id="WP_030202330.1">
    <property type="nucleotide sequence ID" value="NZ_BMNZ01000008.1"/>
</dbReference>
<dbReference type="InterPro" id="IPR038312">
    <property type="entry name" value="DUF5063_sf"/>
</dbReference>
<reference evidence="2" key="1">
    <citation type="journal article" date="2019" name="Int. J. Syst. Evol. Microbiol.">
        <title>The Global Catalogue of Microorganisms (GCM) 10K type strain sequencing project: providing services to taxonomists for standard genome sequencing and annotation.</title>
        <authorList>
            <consortium name="The Broad Institute Genomics Platform"/>
            <consortium name="The Broad Institute Genome Sequencing Center for Infectious Disease"/>
            <person name="Wu L."/>
            <person name="Ma J."/>
        </authorList>
    </citation>
    <scope>NUCLEOTIDE SEQUENCE [LARGE SCALE GENOMIC DNA]</scope>
    <source>
        <strain evidence="2">JCM 1365</strain>
    </source>
</reference>
<keyword evidence="2" id="KW-1185">Reference proteome</keyword>
<dbReference type="InterPro" id="IPR032025">
    <property type="entry name" value="DUF5063"/>
</dbReference>
<proteinExistence type="predicted"/>
<dbReference type="Proteomes" id="UP000623461">
    <property type="component" value="Unassembled WGS sequence"/>
</dbReference>